<reference evidence="2 3" key="1">
    <citation type="submission" date="2019-12" db="EMBL/GenBank/DDBJ databases">
        <title>Paenibacillus sp. nov., an endophytic bacterium isolated from the stem of Dendrobium.</title>
        <authorList>
            <person name="Zhao R."/>
        </authorList>
    </citation>
    <scope>NUCLEOTIDE SEQUENCE [LARGE SCALE GENOMIC DNA]</scope>
    <source>
        <strain evidence="2 3">HJL G12</strain>
    </source>
</reference>
<dbReference type="CDD" id="cd05244">
    <property type="entry name" value="BVR-B_like_SDR_a"/>
    <property type="match status" value="1"/>
</dbReference>
<evidence type="ECO:0000313" key="3">
    <source>
        <dbReference type="Proteomes" id="UP000460318"/>
    </source>
</evidence>
<dbReference type="InterPro" id="IPR016040">
    <property type="entry name" value="NAD(P)-bd_dom"/>
</dbReference>
<organism evidence="2 3">
    <name type="scientific">Paenibacillus dendrobii</name>
    <dbReference type="NCBI Taxonomy" id="2691084"/>
    <lineage>
        <taxon>Bacteria</taxon>
        <taxon>Bacillati</taxon>
        <taxon>Bacillota</taxon>
        <taxon>Bacilli</taxon>
        <taxon>Bacillales</taxon>
        <taxon>Paenibacillaceae</taxon>
        <taxon>Paenibacillus</taxon>
    </lineage>
</organism>
<comment type="caution">
    <text evidence="2">The sequence shown here is derived from an EMBL/GenBank/DDBJ whole genome shotgun (WGS) entry which is preliminary data.</text>
</comment>
<dbReference type="EMBL" id="WUBI01000006">
    <property type="protein sequence ID" value="MWV47288.1"/>
    <property type="molecule type" value="Genomic_DNA"/>
</dbReference>
<dbReference type="RefSeq" id="WP_160500864.1">
    <property type="nucleotide sequence ID" value="NZ_WUBI01000006.1"/>
</dbReference>
<dbReference type="PANTHER" id="PTHR43355">
    <property type="entry name" value="FLAVIN REDUCTASE (NADPH)"/>
    <property type="match status" value="1"/>
</dbReference>
<dbReference type="PANTHER" id="PTHR43355:SF2">
    <property type="entry name" value="FLAVIN REDUCTASE (NADPH)"/>
    <property type="match status" value="1"/>
</dbReference>
<sequence>MKIAVIGASGKAGSLIYQEAVKRGHEVTAIVRNAGKLQGEHSKVVEKDLFNLTSEDLKPYDVVVNAFQAPPGSEHLHVEAGRTLIQALKGAPNTKLFVVGGAGSLFADEAKTLKVMDTPDFPAIYYPTASNQGKNLEDLQQSEGITWTFLSPSAFFDHEGKRTGSYKAGKDHLLTNSKGESYISYPDYAIAVMDEIENPKHVNERFTVVGEQN</sequence>
<dbReference type="GO" id="GO:0016646">
    <property type="term" value="F:oxidoreductase activity, acting on the CH-NH group of donors, NAD or NADP as acceptor"/>
    <property type="evidence" value="ECO:0007669"/>
    <property type="project" value="TreeGrafter"/>
</dbReference>
<accession>A0A7X3LL62</accession>
<keyword evidence="3" id="KW-1185">Reference proteome</keyword>
<dbReference type="InterPro" id="IPR036291">
    <property type="entry name" value="NAD(P)-bd_dom_sf"/>
</dbReference>
<dbReference type="SUPFAM" id="SSF51735">
    <property type="entry name" value="NAD(P)-binding Rossmann-fold domains"/>
    <property type="match status" value="1"/>
</dbReference>
<feature type="domain" description="NAD(P)-binding" evidence="1">
    <location>
        <begin position="7"/>
        <end position="197"/>
    </location>
</feature>
<dbReference type="InterPro" id="IPR051606">
    <property type="entry name" value="Polyketide_Oxido-like"/>
</dbReference>
<evidence type="ECO:0000259" key="1">
    <source>
        <dbReference type="Pfam" id="PF13460"/>
    </source>
</evidence>
<gene>
    <name evidence="2" type="ORF">GRF59_27200</name>
</gene>
<name>A0A7X3LL62_9BACL</name>
<proteinExistence type="predicted"/>
<dbReference type="Gene3D" id="3.40.50.720">
    <property type="entry name" value="NAD(P)-binding Rossmann-like Domain"/>
    <property type="match status" value="1"/>
</dbReference>
<protein>
    <submittedName>
        <fullName evidence="2">NAD(P)H-binding protein</fullName>
    </submittedName>
</protein>
<evidence type="ECO:0000313" key="2">
    <source>
        <dbReference type="EMBL" id="MWV47288.1"/>
    </source>
</evidence>
<dbReference type="Proteomes" id="UP000460318">
    <property type="component" value="Unassembled WGS sequence"/>
</dbReference>
<dbReference type="AlphaFoldDB" id="A0A7X3LL62"/>
<dbReference type="Pfam" id="PF13460">
    <property type="entry name" value="NAD_binding_10"/>
    <property type="match status" value="1"/>
</dbReference>